<proteinExistence type="predicted"/>
<evidence type="ECO:0000256" key="1">
    <source>
        <dbReference type="SAM" id="MobiDB-lite"/>
    </source>
</evidence>
<protein>
    <submittedName>
        <fullName evidence="2">Uncharacterized protein</fullName>
    </submittedName>
</protein>
<dbReference type="EMBL" id="AP004307">
    <property type="protein sequence ID" value="BAC83438.1"/>
    <property type="molecule type" value="Genomic_DNA"/>
</dbReference>
<accession>Q6ZEZ3</accession>
<dbReference type="Proteomes" id="UP000000763">
    <property type="component" value="Chromosome 7"/>
</dbReference>
<feature type="compositionally biased region" description="Basic and acidic residues" evidence="1">
    <location>
        <begin position="101"/>
        <end position="110"/>
    </location>
</feature>
<organism evidence="2 3">
    <name type="scientific">Oryza sativa subsp. japonica</name>
    <name type="common">Rice</name>
    <dbReference type="NCBI Taxonomy" id="39947"/>
    <lineage>
        <taxon>Eukaryota</taxon>
        <taxon>Viridiplantae</taxon>
        <taxon>Streptophyta</taxon>
        <taxon>Embryophyta</taxon>
        <taxon>Tracheophyta</taxon>
        <taxon>Spermatophyta</taxon>
        <taxon>Magnoliopsida</taxon>
        <taxon>Liliopsida</taxon>
        <taxon>Poales</taxon>
        <taxon>Poaceae</taxon>
        <taxon>BOP clade</taxon>
        <taxon>Oryzoideae</taxon>
        <taxon>Oryzeae</taxon>
        <taxon>Oryzinae</taxon>
        <taxon>Oryza</taxon>
        <taxon>Oryza sativa</taxon>
    </lineage>
</organism>
<evidence type="ECO:0000313" key="2">
    <source>
        <dbReference type="EMBL" id="BAC83438.1"/>
    </source>
</evidence>
<reference evidence="3" key="2">
    <citation type="journal article" date="2008" name="Nucleic Acids Res.">
        <title>The rice annotation project database (RAP-DB): 2008 update.</title>
        <authorList>
            <consortium name="The rice annotation project (RAP)"/>
        </authorList>
    </citation>
    <scope>GENOME REANNOTATION</scope>
    <source>
        <strain evidence="3">cv. Nipponbare</strain>
    </source>
</reference>
<feature type="region of interest" description="Disordered" evidence="1">
    <location>
        <begin position="75"/>
        <end position="110"/>
    </location>
</feature>
<reference evidence="3" key="1">
    <citation type="journal article" date="2005" name="Nature">
        <title>The map-based sequence of the rice genome.</title>
        <authorList>
            <consortium name="International rice genome sequencing project (IRGSP)"/>
            <person name="Matsumoto T."/>
            <person name="Wu J."/>
            <person name="Kanamori H."/>
            <person name="Katayose Y."/>
            <person name="Fujisawa M."/>
            <person name="Namiki N."/>
            <person name="Mizuno H."/>
            <person name="Yamamoto K."/>
            <person name="Antonio B.A."/>
            <person name="Baba T."/>
            <person name="Sakata K."/>
            <person name="Nagamura Y."/>
            <person name="Aoki H."/>
            <person name="Arikawa K."/>
            <person name="Arita K."/>
            <person name="Bito T."/>
            <person name="Chiden Y."/>
            <person name="Fujitsuka N."/>
            <person name="Fukunaka R."/>
            <person name="Hamada M."/>
            <person name="Harada C."/>
            <person name="Hayashi A."/>
            <person name="Hijishita S."/>
            <person name="Honda M."/>
            <person name="Hosokawa S."/>
            <person name="Ichikawa Y."/>
            <person name="Idonuma A."/>
            <person name="Iijima M."/>
            <person name="Ikeda M."/>
            <person name="Ikeno M."/>
            <person name="Ito K."/>
            <person name="Ito S."/>
            <person name="Ito T."/>
            <person name="Ito Y."/>
            <person name="Ito Y."/>
            <person name="Iwabuchi A."/>
            <person name="Kamiya K."/>
            <person name="Karasawa W."/>
            <person name="Kurita K."/>
            <person name="Katagiri S."/>
            <person name="Kikuta A."/>
            <person name="Kobayashi H."/>
            <person name="Kobayashi N."/>
            <person name="Machita K."/>
            <person name="Maehara T."/>
            <person name="Masukawa M."/>
            <person name="Mizubayashi T."/>
            <person name="Mukai Y."/>
            <person name="Nagasaki H."/>
            <person name="Nagata Y."/>
            <person name="Naito S."/>
            <person name="Nakashima M."/>
            <person name="Nakama Y."/>
            <person name="Nakamichi Y."/>
            <person name="Nakamura M."/>
            <person name="Meguro A."/>
            <person name="Negishi M."/>
            <person name="Ohta I."/>
            <person name="Ohta T."/>
            <person name="Okamoto M."/>
            <person name="Ono N."/>
            <person name="Saji S."/>
            <person name="Sakaguchi M."/>
            <person name="Sakai K."/>
            <person name="Shibata M."/>
            <person name="Shimokawa T."/>
            <person name="Song J."/>
            <person name="Takazaki Y."/>
            <person name="Terasawa K."/>
            <person name="Tsugane M."/>
            <person name="Tsuji K."/>
            <person name="Ueda S."/>
            <person name="Waki K."/>
            <person name="Yamagata H."/>
            <person name="Yamamoto M."/>
            <person name="Yamamoto S."/>
            <person name="Yamane H."/>
            <person name="Yoshiki S."/>
            <person name="Yoshihara R."/>
            <person name="Yukawa K."/>
            <person name="Zhong H."/>
            <person name="Yano M."/>
            <person name="Yuan Q."/>
            <person name="Ouyang S."/>
            <person name="Liu J."/>
            <person name="Jones K.M."/>
            <person name="Gansberger K."/>
            <person name="Moffat K."/>
            <person name="Hill J."/>
            <person name="Bera J."/>
            <person name="Fadrosh D."/>
            <person name="Jin S."/>
            <person name="Johri S."/>
            <person name="Kim M."/>
            <person name="Overton L."/>
            <person name="Reardon M."/>
            <person name="Tsitrin T."/>
            <person name="Vuong H."/>
            <person name="Weaver B."/>
            <person name="Ciecko A."/>
            <person name="Tallon L."/>
            <person name="Jackson J."/>
            <person name="Pai G."/>
            <person name="Aken S.V."/>
            <person name="Utterback T."/>
            <person name="Reidmuller S."/>
            <person name="Feldblyum T."/>
            <person name="Hsiao J."/>
            <person name="Zismann V."/>
            <person name="Iobst S."/>
            <person name="de Vazeille A.R."/>
            <person name="Buell C.R."/>
            <person name="Ying K."/>
            <person name="Li Y."/>
            <person name="Lu T."/>
            <person name="Huang Y."/>
            <person name="Zhao Q."/>
            <person name="Feng Q."/>
            <person name="Zhang L."/>
            <person name="Zhu J."/>
            <person name="Weng Q."/>
            <person name="Mu J."/>
            <person name="Lu Y."/>
            <person name="Fan D."/>
            <person name="Liu Y."/>
            <person name="Guan J."/>
            <person name="Zhang Y."/>
            <person name="Yu S."/>
            <person name="Liu X."/>
            <person name="Zhang Y."/>
            <person name="Hong G."/>
            <person name="Han B."/>
            <person name="Choisne N."/>
            <person name="Demange N."/>
            <person name="Orjeda G."/>
            <person name="Samain S."/>
            <person name="Cattolico L."/>
            <person name="Pelletier E."/>
            <person name="Couloux A."/>
            <person name="Segurens B."/>
            <person name="Wincker P."/>
            <person name="D'Hont A."/>
            <person name="Scarpelli C."/>
            <person name="Weissenbach J."/>
            <person name="Salanoubat M."/>
            <person name="Quetier F."/>
            <person name="Yu Y."/>
            <person name="Kim H.R."/>
            <person name="Rambo T."/>
            <person name="Currie J."/>
            <person name="Collura K."/>
            <person name="Luo M."/>
            <person name="Yang T."/>
            <person name="Ammiraju J.S.S."/>
            <person name="Engler F."/>
            <person name="Soderlund C."/>
            <person name="Wing R.A."/>
            <person name="Palmer L.E."/>
            <person name="de la Bastide M."/>
            <person name="Spiegel L."/>
            <person name="Nascimento L."/>
            <person name="Zutavern T."/>
            <person name="O'Shaughnessy A."/>
            <person name="Dike S."/>
            <person name="Dedhia N."/>
            <person name="Preston R."/>
            <person name="Balija V."/>
            <person name="McCombie W.R."/>
            <person name="Chow T."/>
            <person name="Chen H."/>
            <person name="Chung M."/>
            <person name="Chen C."/>
            <person name="Shaw J."/>
            <person name="Wu H."/>
            <person name="Hsiao K."/>
            <person name="Chao Y."/>
            <person name="Chu M."/>
            <person name="Cheng C."/>
            <person name="Hour A."/>
            <person name="Lee P."/>
            <person name="Lin S."/>
            <person name="Lin Y."/>
            <person name="Liou J."/>
            <person name="Liu S."/>
            <person name="Hsing Y."/>
            <person name="Raghuvanshi S."/>
            <person name="Mohanty A."/>
            <person name="Bharti A.K."/>
            <person name="Gaur A."/>
            <person name="Gupta V."/>
            <person name="Kumar D."/>
            <person name="Ravi V."/>
            <person name="Vij S."/>
            <person name="Kapur A."/>
            <person name="Khurana P."/>
            <person name="Khurana P."/>
            <person name="Khurana J.P."/>
            <person name="Tyagi A.K."/>
            <person name="Gaikwad K."/>
            <person name="Singh A."/>
            <person name="Dalal V."/>
            <person name="Srivastava S."/>
            <person name="Dixit A."/>
            <person name="Pal A.K."/>
            <person name="Ghazi I.A."/>
            <person name="Yadav M."/>
            <person name="Pandit A."/>
            <person name="Bhargava A."/>
            <person name="Sureshbabu K."/>
            <person name="Batra K."/>
            <person name="Sharma T.R."/>
            <person name="Mohapatra T."/>
            <person name="Singh N.K."/>
            <person name="Messing J."/>
            <person name="Nelson A.B."/>
            <person name="Fuks G."/>
            <person name="Kavchok S."/>
            <person name="Keizer G."/>
            <person name="Linton E."/>
            <person name="Llaca V."/>
            <person name="Song R."/>
            <person name="Tanyolac B."/>
            <person name="Young S."/>
            <person name="Ho-Il K."/>
            <person name="Hahn J.H."/>
            <person name="Sangsakoo G."/>
            <person name="Vanavichit A."/>
            <person name="de Mattos Luiz.A.T."/>
            <person name="Zimmer P.D."/>
            <person name="Malone G."/>
            <person name="Dellagostin O."/>
            <person name="de Oliveira A.C."/>
            <person name="Bevan M."/>
            <person name="Bancroft I."/>
            <person name="Minx P."/>
            <person name="Cordum H."/>
            <person name="Wilson R."/>
            <person name="Cheng Z."/>
            <person name="Jin W."/>
            <person name="Jiang J."/>
            <person name="Leong S.A."/>
            <person name="Iwama H."/>
            <person name="Gojobori T."/>
            <person name="Itoh T."/>
            <person name="Niimura Y."/>
            <person name="Fujii Y."/>
            <person name="Habara T."/>
            <person name="Sakai H."/>
            <person name="Sato Y."/>
            <person name="Wilson G."/>
            <person name="Kumar K."/>
            <person name="McCouch S."/>
            <person name="Juretic N."/>
            <person name="Hoen D."/>
            <person name="Wright S."/>
            <person name="Bruskiewich R."/>
            <person name="Bureau T."/>
            <person name="Miyao A."/>
            <person name="Hirochika H."/>
            <person name="Nishikawa T."/>
            <person name="Kadowaki K."/>
            <person name="Sugiura M."/>
            <person name="Burr B."/>
            <person name="Sasaki T."/>
        </authorList>
    </citation>
    <scope>NUCLEOTIDE SEQUENCE [LARGE SCALE GENOMIC DNA]</scope>
    <source>
        <strain evidence="3">cv. Nipponbare</strain>
    </source>
</reference>
<name>Q6ZEZ3_ORYSJ</name>
<evidence type="ECO:0000313" key="3">
    <source>
        <dbReference type="Proteomes" id="UP000000763"/>
    </source>
</evidence>
<gene>
    <name evidence="2" type="primary">P0534H07.28</name>
</gene>
<sequence length="110" mass="11936">MGRGIPAPTPPDKKRGVGALPPILSIHRRVTDRSRTGYLAHVYQWAVHGLPHRIKCDGGGWGAANKYAWRTALPPVRAPTRPPHGDQARVSGTAQPLEPEGYDKVESTSN</sequence>
<dbReference type="AlphaFoldDB" id="Q6ZEZ3"/>